<dbReference type="EMBL" id="JBIGHZ010000003">
    <property type="protein sequence ID" value="MFG6448365.1"/>
    <property type="molecule type" value="Genomic_DNA"/>
</dbReference>
<evidence type="ECO:0000256" key="2">
    <source>
        <dbReference type="ARBA" id="ARBA00023315"/>
    </source>
</evidence>
<dbReference type="InterPro" id="IPR016181">
    <property type="entry name" value="Acyl_CoA_acyltransferase"/>
</dbReference>
<dbReference type="RefSeq" id="WP_394460525.1">
    <property type="nucleotide sequence ID" value="NZ_JBIGHZ010000003.1"/>
</dbReference>
<dbReference type="SUPFAM" id="SSF55729">
    <property type="entry name" value="Acyl-CoA N-acyltransferases (Nat)"/>
    <property type="match status" value="1"/>
</dbReference>
<dbReference type="EC" id="2.3.1.-" evidence="4"/>
<dbReference type="PROSITE" id="PS51186">
    <property type="entry name" value="GNAT"/>
    <property type="match status" value="1"/>
</dbReference>
<proteinExistence type="predicted"/>
<evidence type="ECO:0000313" key="4">
    <source>
        <dbReference type="EMBL" id="MFG6448365.1"/>
    </source>
</evidence>
<protein>
    <submittedName>
        <fullName evidence="4">GNAT family N-acetyltransferase</fullName>
        <ecNumber evidence="4">2.3.1.-</ecNumber>
    </submittedName>
</protein>
<dbReference type="Pfam" id="PF00583">
    <property type="entry name" value="Acetyltransf_1"/>
    <property type="match status" value="1"/>
</dbReference>
<evidence type="ECO:0000259" key="3">
    <source>
        <dbReference type="PROSITE" id="PS51186"/>
    </source>
</evidence>
<name>A0ABW7FVL8_9BURK</name>
<dbReference type="GO" id="GO:0016746">
    <property type="term" value="F:acyltransferase activity"/>
    <property type="evidence" value="ECO:0007669"/>
    <property type="project" value="UniProtKB-KW"/>
</dbReference>
<dbReference type="PANTHER" id="PTHR43877">
    <property type="entry name" value="AMINOALKYLPHOSPHONATE N-ACETYLTRANSFERASE-RELATED-RELATED"/>
    <property type="match status" value="1"/>
</dbReference>
<dbReference type="Gene3D" id="3.40.630.30">
    <property type="match status" value="1"/>
</dbReference>
<dbReference type="Proteomes" id="UP001606099">
    <property type="component" value="Unassembled WGS sequence"/>
</dbReference>
<evidence type="ECO:0000313" key="5">
    <source>
        <dbReference type="Proteomes" id="UP001606099"/>
    </source>
</evidence>
<sequence>MDFTLRRATADDASAMADLMAHPEVQPQLLQLPHAAPAHWRQRLGEVQDPQNGDLQLLAVRGSELLGSAGVHKVSARQRLAHVRTFGMAVHPNARRQGVGNALLGTLVDYAQQWLGCRRLELTVFCDNTPALTLYERHGFEIEGRLRAYALRQGRLQDVFVMSRLFDAPARA</sequence>
<evidence type="ECO:0000256" key="1">
    <source>
        <dbReference type="ARBA" id="ARBA00022679"/>
    </source>
</evidence>
<keyword evidence="5" id="KW-1185">Reference proteome</keyword>
<keyword evidence="1 4" id="KW-0808">Transferase</keyword>
<comment type="caution">
    <text evidence="4">The sequence shown here is derived from an EMBL/GenBank/DDBJ whole genome shotgun (WGS) entry which is preliminary data.</text>
</comment>
<organism evidence="4 5">
    <name type="scientific">Roseateles rivi</name>
    <dbReference type="NCBI Taxonomy" id="3299028"/>
    <lineage>
        <taxon>Bacteria</taxon>
        <taxon>Pseudomonadati</taxon>
        <taxon>Pseudomonadota</taxon>
        <taxon>Betaproteobacteria</taxon>
        <taxon>Burkholderiales</taxon>
        <taxon>Sphaerotilaceae</taxon>
        <taxon>Roseateles</taxon>
    </lineage>
</organism>
<dbReference type="CDD" id="cd04301">
    <property type="entry name" value="NAT_SF"/>
    <property type="match status" value="1"/>
</dbReference>
<gene>
    <name evidence="4" type="ORF">ACG0Z6_08920</name>
</gene>
<reference evidence="4 5" key="1">
    <citation type="submission" date="2024-08" db="EMBL/GenBank/DDBJ databases">
        <authorList>
            <person name="Lu H."/>
        </authorList>
    </citation>
    <scope>NUCLEOTIDE SEQUENCE [LARGE SCALE GENOMIC DNA]</scope>
    <source>
        <strain evidence="4 5">BYS180W</strain>
    </source>
</reference>
<keyword evidence="2 4" id="KW-0012">Acyltransferase</keyword>
<dbReference type="InterPro" id="IPR050832">
    <property type="entry name" value="Bact_Acetyltransf"/>
</dbReference>
<accession>A0ABW7FVL8</accession>
<feature type="domain" description="N-acetyltransferase" evidence="3">
    <location>
        <begin position="3"/>
        <end position="167"/>
    </location>
</feature>
<dbReference type="InterPro" id="IPR000182">
    <property type="entry name" value="GNAT_dom"/>
</dbReference>